<keyword evidence="3" id="KW-1185">Reference proteome</keyword>
<name>A0A6M0Q8M8_9BACI</name>
<dbReference type="EMBL" id="JAAIWM010000004">
    <property type="protein sequence ID" value="NEY72712.1"/>
    <property type="molecule type" value="Genomic_DNA"/>
</dbReference>
<proteinExistence type="predicted"/>
<dbReference type="InterPro" id="IPR016181">
    <property type="entry name" value="Acyl_CoA_acyltransferase"/>
</dbReference>
<dbReference type="InterPro" id="IPR000182">
    <property type="entry name" value="GNAT_dom"/>
</dbReference>
<dbReference type="GO" id="GO:0016747">
    <property type="term" value="F:acyltransferase activity, transferring groups other than amino-acyl groups"/>
    <property type="evidence" value="ECO:0007669"/>
    <property type="project" value="InterPro"/>
</dbReference>
<dbReference type="Proteomes" id="UP000481043">
    <property type="component" value="Unassembled WGS sequence"/>
</dbReference>
<reference evidence="2 3" key="1">
    <citation type="submission" date="2020-02" db="EMBL/GenBank/DDBJ databases">
        <title>Bacillus aquiflavi sp. nov., isolated from yellow water of strong flavor Chinese baijiu in Yibin region of China.</title>
        <authorList>
            <person name="Xie J."/>
        </authorList>
    </citation>
    <scope>NUCLEOTIDE SEQUENCE [LARGE SCALE GENOMIC DNA]</scope>
    <source>
        <strain evidence="2 3">SA4</strain>
    </source>
</reference>
<evidence type="ECO:0000313" key="3">
    <source>
        <dbReference type="Proteomes" id="UP000481043"/>
    </source>
</evidence>
<dbReference type="Pfam" id="PF00583">
    <property type="entry name" value="Acetyltransf_1"/>
    <property type="match status" value="1"/>
</dbReference>
<evidence type="ECO:0000313" key="2">
    <source>
        <dbReference type="EMBL" id="NEY72712.1"/>
    </source>
</evidence>
<gene>
    <name evidence="2" type="ORF">G4D63_13325</name>
</gene>
<accession>A0A6M0Q8M8</accession>
<feature type="domain" description="N-acetyltransferase" evidence="1">
    <location>
        <begin position="37"/>
        <end position="130"/>
    </location>
</feature>
<keyword evidence="2" id="KW-0808">Transferase</keyword>
<sequence length="165" mass="19805">MVQLREVMVKEKEVLANLLEYYVYEFSPILKLDVSSEGKYGFNRIDDYFINPNLHPYFIIYDGNIAGFSIVERVLDKEFDFRIDQFFILKRYGSLGLGHDAALKSFDLYRGKWKITQTETNYRAQSFWRKTIKLYTDNKFEEYYDEQRRSVQTFVNMEIEGEKVC</sequence>
<dbReference type="RefSeq" id="WP_163180161.1">
    <property type="nucleotide sequence ID" value="NZ_JAAIWM010000004.1"/>
</dbReference>
<dbReference type="AlphaFoldDB" id="A0A6M0Q8M8"/>
<dbReference type="Gene3D" id="3.40.630.30">
    <property type="match status" value="1"/>
</dbReference>
<protein>
    <submittedName>
        <fullName evidence="2">GNAT family N-acetyltransferase</fullName>
    </submittedName>
</protein>
<comment type="caution">
    <text evidence="2">The sequence shown here is derived from an EMBL/GenBank/DDBJ whole genome shotgun (WGS) entry which is preliminary data.</text>
</comment>
<dbReference type="SUPFAM" id="SSF55729">
    <property type="entry name" value="Acyl-CoA N-acyltransferases (Nat)"/>
    <property type="match status" value="1"/>
</dbReference>
<organism evidence="2 3">
    <name type="scientific">Bacillus mesophilus</name>
    <dbReference type="NCBI Taxonomy" id="1808955"/>
    <lineage>
        <taxon>Bacteria</taxon>
        <taxon>Bacillati</taxon>
        <taxon>Bacillota</taxon>
        <taxon>Bacilli</taxon>
        <taxon>Bacillales</taxon>
        <taxon>Bacillaceae</taxon>
        <taxon>Bacillus</taxon>
    </lineage>
</organism>
<evidence type="ECO:0000259" key="1">
    <source>
        <dbReference type="Pfam" id="PF00583"/>
    </source>
</evidence>